<sequence length="77" mass="8518">MLRGNKSDFQKFPPSIVFLFELSSSDLAGVADAVAPESPSTHAVRRFANVKMSVRTPRPLRYICAQRLCLQVPPLTS</sequence>
<evidence type="ECO:0000313" key="1">
    <source>
        <dbReference type="EMBL" id="KAI8438381.1"/>
    </source>
</evidence>
<proteinExistence type="predicted"/>
<organism evidence="1 2">
    <name type="scientific">Choristoneura fumiferana</name>
    <name type="common">Spruce budworm moth</name>
    <name type="synonym">Archips fumiferana</name>
    <dbReference type="NCBI Taxonomy" id="7141"/>
    <lineage>
        <taxon>Eukaryota</taxon>
        <taxon>Metazoa</taxon>
        <taxon>Ecdysozoa</taxon>
        <taxon>Arthropoda</taxon>
        <taxon>Hexapoda</taxon>
        <taxon>Insecta</taxon>
        <taxon>Pterygota</taxon>
        <taxon>Neoptera</taxon>
        <taxon>Endopterygota</taxon>
        <taxon>Lepidoptera</taxon>
        <taxon>Glossata</taxon>
        <taxon>Ditrysia</taxon>
        <taxon>Tortricoidea</taxon>
        <taxon>Tortricidae</taxon>
        <taxon>Tortricinae</taxon>
        <taxon>Choristoneura</taxon>
    </lineage>
</organism>
<reference evidence="1 2" key="1">
    <citation type="journal article" date="2022" name="Genome Biol. Evol.">
        <title>The Spruce Budworm Genome: Reconstructing the Evolutionary History of Antifreeze Proteins.</title>
        <authorList>
            <person name="Beliveau C."/>
            <person name="Gagne P."/>
            <person name="Picq S."/>
            <person name="Vernygora O."/>
            <person name="Keeling C.I."/>
            <person name="Pinkney K."/>
            <person name="Doucet D."/>
            <person name="Wen F."/>
            <person name="Johnston J.S."/>
            <person name="Maaroufi H."/>
            <person name="Boyle B."/>
            <person name="Laroche J."/>
            <person name="Dewar K."/>
            <person name="Juretic N."/>
            <person name="Blackburn G."/>
            <person name="Nisole A."/>
            <person name="Brunet B."/>
            <person name="Brandao M."/>
            <person name="Lumley L."/>
            <person name="Duan J."/>
            <person name="Quan G."/>
            <person name="Lucarotti C.J."/>
            <person name="Roe A.D."/>
            <person name="Sperling F.A.H."/>
            <person name="Levesque R.C."/>
            <person name="Cusson M."/>
        </authorList>
    </citation>
    <scope>NUCLEOTIDE SEQUENCE [LARGE SCALE GENOMIC DNA]</scope>
    <source>
        <strain evidence="1">Glfc:IPQL:Cfum</strain>
    </source>
</reference>
<accession>A0ACC0KQE0</accession>
<protein>
    <submittedName>
        <fullName evidence="1">Uncharacterized protein</fullName>
    </submittedName>
</protein>
<name>A0ACC0KQE0_CHOFU</name>
<dbReference type="Proteomes" id="UP001064048">
    <property type="component" value="Chromosome 18"/>
</dbReference>
<dbReference type="EMBL" id="CM046118">
    <property type="protein sequence ID" value="KAI8438381.1"/>
    <property type="molecule type" value="Genomic_DNA"/>
</dbReference>
<keyword evidence="2" id="KW-1185">Reference proteome</keyword>
<evidence type="ECO:0000313" key="2">
    <source>
        <dbReference type="Proteomes" id="UP001064048"/>
    </source>
</evidence>
<comment type="caution">
    <text evidence="1">The sequence shown here is derived from an EMBL/GenBank/DDBJ whole genome shotgun (WGS) entry which is preliminary data.</text>
</comment>
<gene>
    <name evidence="1" type="ORF">MSG28_010931</name>
</gene>